<keyword evidence="3" id="KW-1185">Reference proteome</keyword>
<dbReference type="PANTHER" id="PTHR16509:SF1">
    <property type="entry name" value="MANGANESE-DEPENDENT ADP-RIBOSE_CDP-ALCOHOL DIPHOSPHATASE"/>
    <property type="match status" value="1"/>
</dbReference>
<dbReference type="Pfam" id="PF00149">
    <property type="entry name" value="Metallophos"/>
    <property type="match status" value="1"/>
</dbReference>
<evidence type="ECO:0000313" key="3">
    <source>
        <dbReference type="Proteomes" id="UP000596742"/>
    </source>
</evidence>
<dbReference type="GO" id="GO:0030145">
    <property type="term" value="F:manganese ion binding"/>
    <property type="evidence" value="ECO:0007669"/>
    <property type="project" value="TreeGrafter"/>
</dbReference>
<dbReference type="Proteomes" id="UP000596742">
    <property type="component" value="Unassembled WGS sequence"/>
</dbReference>
<dbReference type="InterPro" id="IPR004843">
    <property type="entry name" value="Calcineurin-like_PHP"/>
</dbReference>
<protein>
    <recommendedName>
        <fullName evidence="1">Calcineurin-like phosphoesterase domain-containing protein</fullName>
    </recommendedName>
</protein>
<dbReference type="AlphaFoldDB" id="A0A8B6C6L4"/>
<dbReference type="PANTHER" id="PTHR16509">
    <property type="match status" value="1"/>
</dbReference>
<organism evidence="2 3">
    <name type="scientific">Mytilus galloprovincialis</name>
    <name type="common">Mediterranean mussel</name>
    <dbReference type="NCBI Taxonomy" id="29158"/>
    <lineage>
        <taxon>Eukaryota</taxon>
        <taxon>Metazoa</taxon>
        <taxon>Spiralia</taxon>
        <taxon>Lophotrochozoa</taxon>
        <taxon>Mollusca</taxon>
        <taxon>Bivalvia</taxon>
        <taxon>Autobranchia</taxon>
        <taxon>Pteriomorphia</taxon>
        <taxon>Mytilida</taxon>
        <taxon>Mytiloidea</taxon>
        <taxon>Mytilidae</taxon>
        <taxon>Mytilinae</taxon>
        <taxon>Mytilus</taxon>
    </lineage>
</organism>
<comment type="caution">
    <text evidence="2">The sequence shown here is derived from an EMBL/GenBank/DDBJ whole genome shotgun (WGS) entry which is preliminary data.</text>
</comment>
<reference evidence="2" key="1">
    <citation type="submission" date="2018-11" db="EMBL/GenBank/DDBJ databases">
        <authorList>
            <person name="Alioto T."/>
            <person name="Alioto T."/>
        </authorList>
    </citation>
    <scope>NUCLEOTIDE SEQUENCE</scope>
</reference>
<feature type="domain" description="Calcineurin-like phosphoesterase" evidence="1">
    <location>
        <begin position="17"/>
        <end position="87"/>
    </location>
</feature>
<name>A0A8B6C6L4_MYTGA</name>
<evidence type="ECO:0000313" key="2">
    <source>
        <dbReference type="EMBL" id="VDI00972.1"/>
    </source>
</evidence>
<gene>
    <name evidence="2" type="ORF">MGAL_10B028865</name>
</gene>
<dbReference type="Gene3D" id="3.60.21.10">
    <property type="match status" value="1"/>
</dbReference>
<accession>A0A8B6C6L4</accession>
<dbReference type="EMBL" id="UYJE01001293">
    <property type="protein sequence ID" value="VDI00972.1"/>
    <property type="molecule type" value="Genomic_DNA"/>
</dbReference>
<dbReference type="OrthoDB" id="9675250at2759"/>
<dbReference type="GO" id="GO:0047631">
    <property type="term" value="F:ADP-ribose diphosphatase activity"/>
    <property type="evidence" value="ECO:0007669"/>
    <property type="project" value="TreeGrafter"/>
</dbReference>
<dbReference type="GO" id="GO:0047734">
    <property type="term" value="F:CDP-glycerol diphosphatase activity"/>
    <property type="evidence" value="ECO:0007669"/>
    <property type="project" value="TreeGrafter"/>
</dbReference>
<proteinExistence type="predicted"/>
<sequence>MNLSGLESYDRRFVNFNGAISNEQLEWLRKELMMATEQNENVIIIGHNPVYLPATTGGSSLSWNYNEIFDILSKNSVVCYISGHDHDCGYSVDQRGIHHITMPGVIENPESYAVGMLLEDSLVIKGRGDIFDVNCPLRFKLKC</sequence>
<dbReference type="InterPro" id="IPR029052">
    <property type="entry name" value="Metallo-depent_PP-like"/>
</dbReference>
<evidence type="ECO:0000259" key="1">
    <source>
        <dbReference type="Pfam" id="PF00149"/>
    </source>
</evidence>
<dbReference type="SUPFAM" id="SSF56300">
    <property type="entry name" value="Metallo-dependent phosphatases"/>
    <property type="match status" value="1"/>
</dbReference>
<dbReference type="GO" id="GO:0008663">
    <property type="term" value="F:2',3'-cyclic-nucleotide 2'-phosphodiesterase activity"/>
    <property type="evidence" value="ECO:0007669"/>
    <property type="project" value="TreeGrafter"/>
</dbReference>